<gene>
    <name evidence="3" type="ORF">EIP91_003814</name>
</gene>
<name>A0A4R0RQH2_9APHY</name>
<feature type="transmembrane region" description="Helical" evidence="1">
    <location>
        <begin position="132"/>
        <end position="157"/>
    </location>
</feature>
<accession>A0A4R0RQH2</accession>
<feature type="transmembrane region" description="Helical" evidence="1">
    <location>
        <begin position="383"/>
        <end position="404"/>
    </location>
</feature>
<feature type="signal peptide" evidence="2">
    <location>
        <begin position="1"/>
        <end position="28"/>
    </location>
</feature>
<feature type="chain" id="PRO_5020729431" description="Major facilitator superfamily (MFS) profile domain-containing protein" evidence="2">
    <location>
        <begin position="29"/>
        <end position="478"/>
    </location>
</feature>
<feature type="transmembrane region" description="Helical" evidence="1">
    <location>
        <begin position="213"/>
        <end position="234"/>
    </location>
</feature>
<dbReference type="InterPro" id="IPR036259">
    <property type="entry name" value="MFS_trans_sf"/>
</dbReference>
<feature type="transmembrane region" description="Helical" evidence="1">
    <location>
        <begin position="276"/>
        <end position="304"/>
    </location>
</feature>
<reference evidence="3 4" key="1">
    <citation type="submission" date="2018-11" db="EMBL/GenBank/DDBJ databases">
        <title>Genome assembly of Steccherinum ochraceum LE-BIN_3174, the white-rot fungus of the Steccherinaceae family (The Residual Polyporoid clade, Polyporales, Basidiomycota).</title>
        <authorList>
            <person name="Fedorova T.V."/>
            <person name="Glazunova O.A."/>
            <person name="Landesman E.O."/>
            <person name="Moiseenko K.V."/>
            <person name="Psurtseva N.V."/>
            <person name="Savinova O.S."/>
            <person name="Shakhova N.V."/>
            <person name="Tyazhelova T.V."/>
            <person name="Vasina D.V."/>
        </authorList>
    </citation>
    <scope>NUCLEOTIDE SEQUENCE [LARGE SCALE GENOMIC DNA]</scope>
    <source>
        <strain evidence="3 4">LE-BIN_3174</strain>
    </source>
</reference>
<evidence type="ECO:0000256" key="2">
    <source>
        <dbReference type="SAM" id="SignalP"/>
    </source>
</evidence>
<keyword evidence="4" id="KW-1185">Reference proteome</keyword>
<feature type="transmembrane region" description="Helical" evidence="1">
    <location>
        <begin position="453"/>
        <end position="471"/>
    </location>
</feature>
<sequence>MDSRDFSARPRPGHPAVILLFTFLQGQASSLALQSLQTLSSDIQYNQCIQNTPIIVPEVDVCATDTSPTEHILLRILVLLSFSLISGPFGRLMDGRGRKIAMIVSGLLSAFAALWICICAFVPYLTHTEAPILLVPAMLLGSSEAVALWQTIGWSYIAITATPKRRSTYFNLHITADWAVWISRLVPLFPIIYILAAAFFLRDAPPDVNDTTLPVSWSFGTTLRSIIDPIYLLFKDPTTVRLTMLYTVTSYTLKAIRTTALLKFHTAIKPPKKHPILLLLLVAASIFVRGALVLCTIPTIVALYTHFSPSIFSNTLTVTSAAKEPLPGESEKQLSVTETTKQTDPFDYAVPIWELELFMTRWSLAAGAVGVLVMLAEDSLLCLSIGVAMSGFIMSSVASPAALLTLQTPPSEMSRVLTGLALIDAFAPLMSSAPGSDVPLDGENDYTLPVKPTLVVVTILLLCASVGTRYVRRKVKLH</sequence>
<evidence type="ECO:0000256" key="1">
    <source>
        <dbReference type="SAM" id="Phobius"/>
    </source>
</evidence>
<dbReference type="Gene3D" id="1.20.1250.20">
    <property type="entry name" value="MFS general substrate transporter like domains"/>
    <property type="match status" value="1"/>
</dbReference>
<keyword evidence="2" id="KW-0732">Signal</keyword>
<dbReference type="EMBL" id="RWJN01000223">
    <property type="protein sequence ID" value="TCD64654.1"/>
    <property type="molecule type" value="Genomic_DNA"/>
</dbReference>
<dbReference type="AlphaFoldDB" id="A0A4R0RQH2"/>
<keyword evidence="1" id="KW-0472">Membrane</keyword>
<evidence type="ECO:0000313" key="4">
    <source>
        <dbReference type="Proteomes" id="UP000292702"/>
    </source>
</evidence>
<evidence type="ECO:0000313" key="3">
    <source>
        <dbReference type="EMBL" id="TCD64654.1"/>
    </source>
</evidence>
<organism evidence="3 4">
    <name type="scientific">Steccherinum ochraceum</name>
    <dbReference type="NCBI Taxonomy" id="92696"/>
    <lineage>
        <taxon>Eukaryota</taxon>
        <taxon>Fungi</taxon>
        <taxon>Dikarya</taxon>
        <taxon>Basidiomycota</taxon>
        <taxon>Agaricomycotina</taxon>
        <taxon>Agaricomycetes</taxon>
        <taxon>Polyporales</taxon>
        <taxon>Steccherinaceae</taxon>
        <taxon>Steccherinum</taxon>
    </lineage>
</organism>
<feature type="transmembrane region" description="Helical" evidence="1">
    <location>
        <begin position="102"/>
        <end position="126"/>
    </location>
</feature>
<protein>
    <recommendedName>
        <fullName evidence="5">Major facilitator superfamily (MFS) profile domain-containing protein</fullName>
    </recommendedName>
</protein>
<keyword evidence="1" id="KW-0812">Transmembrane</keyword>
<dbReference type="SUPFAM" id="SSF103473">
    <property type="entry name" value="MFS general substrate transporter"/>
    <property type="match status" value="1"/>
</dbReference>
<proteinExistence type="predicted"/>
<feature type="transmembrane region" description="Helical" evidence="1">
    <location>
        <begin position="178"/>
        <end position="201"/>
    </location>
</feature>
<keyword evidence="1" id="KW-1133">Transmembrane helix</keyword>
<comment type="caution">
    <text evidence="3">The sequence shown here is derived from an EMBL/GenBank/DDBJ whole genome shotgun (WGS) entry which is preliminary data.</text>
</comment>
<evidence type="ECO:0008006" key="5">
    <source>
        <dbReference type="Google" id="ProtNLM"/>
    </source>
</evidence>
<dbReference type="Proteomes" id="UP000292702">
    <property type="component" value="Unassembled WGS sequence"/>
</dbReference>
<feature type="transmembrane region" description="Helical" evidence="1">
    <location>
        <begin position="72"/>
        <end position="90"/>
    </location>
</feature>